<dbReference type="GO" id="GO:0004386">
    <property type="term" value="F:helicase activity"/>
    <property type="evidence" value="ECO:0007669"/>
    <property type="project" value="UniProtKB-KW"/>
</dbReference>
<evidence type="ECO:0000313" key="13">
    <source>
        <dbReference type="EMBL" id="KAH7349480.1"/>
    </source>
</evidence>
<dbReference type="CDD" id="cd18793">
    <property type="entry name" value="SF2_C_SNF"/>
    <property type="match status" value="1"/>
</dbReference>
<feature type="compositionally biased region" description="Acidic residues" evidence="10">
    <location>
        <begin position="770"/>
        <end position="782"/>
    </location>
</feature>
<proteinExistence type="inferred from homology"/>
<dbReference type="InterPro" id="IPR049730">
    <property type="entry name" value="SNF2/RAD54-like_C"/>
</dbReference>
<feature type="compositionally biased region" description="Basic and acidic residues" evidence="10">
    <location>
        <begin position="1505"/>
        <end position="1524"/>
    </location>
</feature>
<dbReference type="InterPro" id="IPR000330">
    <property type="entry name" value="SNF2_N"/>
</dbReference>
<dbReference type="SMART" id="SM00487">
    <property type="entry name" value="DEXDc"/>
    <property type="match status" value="1"/>
</dbReference>
<comment type="similarity">
    <text evidence="2">Belongs to the SNF2/RAD54 helicase family.</text>
</comment>
<gene>
    <name evidence="13" type="ORF">B0T11DRAFT_131480</name>
</gene>
<evidence type="ECO:0000259" key="12">
    <source>
        <dbReference type="PROSITE" id="PS51194"/>
    </source>
</evidence>
<evidence type="ECO:0000256" key="10">
    <source>
        <dbReference type="SAM" id="MobiDB-lite"/>
    </source>
</evidence>
<evidence type="ECO:0000256" key="8">
    <source>
        <dbReference type="ARBA" id="ARBA00023242"/>
    </source>
</evidence>
<feature type="domain" description="Helicase C-terminal" evidence="12">
    <location>
        <begin position="1253"/>
        <end position="1403"/>
    </location>
</feature>
<feature type="region of interest" description="Disordered" evidence="10">
    <location>
        <begin position="1504"/>
        <end position="1524"/>
    </location>
</feature>
<feature type="compositionally biased region" description="Pro residues" evidence="10">
    <location>
        <begin position="495"/>
        <end position="531"/>
    </location>
</feature>
<dbReference type="InterPro" id="IPR013761">
    <property type="entry name" value="SAM/pointed_sf"/>
</dbReference>
<sequence length="1954" mass="215974">MDEPPPGDPYTWDVTLLTQELCGNPRPWAPPNSQKRPDAATLSAALQEHEMDGETLLSWEDVFGSHTDLFRDLGITKAAHRMTLAKAIQHLKKRSPLYRQAKQQMLAEEGDDEKDIELPDAKPIVDTTVLPVPNQPDVQETPQPKPEAIHTAVVPTLEAPLAQVAAVGDSEPPSKKRRLAPQLVTSEVRDVGRVPIPTAADSVTLTAAYGPAMFENDSKNVYLGKGALVLADWVPETSLKSTYSENSGKESEVFVWNRKNKFIAPGRQLQVNRGMMRLLQANSRVEQMLRDNIAPFVDRSPSPESSSDDKVLPCFGDSDDDGYDSATIKEMELEAAEKHVETGMLDKIQVQAILDDVIDKYIQRWRDEKLERLEHKAYPMWRQAQLKGRNHEIARSVKRASDLDVRLKSLVAEIHSQDWPTEGPLRRQARCLEASVEDRQKELWLVEMLTGREPSRKPAAPRPRQKRRYVRADLSDDDGEFLTSDSDQTDDEEPAPAPEPRSPTRRPTPSPPPLMPDGPSPSPAPVTPKRPSPSTTPEDVVDLTVVDEMDTDSDLSDSSSRSSRIVVDLITPDPDRVTDHMPPEELFILTRQQRQIPFDRPHEIGEINLMAWVQSKDPLRLTISYLAKSKASWKFKLLRLVRRKEPDELWNDHILPACNPATPYKPGSSAKGDLAIKFVRLFWQHVSCTLTAAIFTRVLSKRMMEEVPLKRDQFDEFIDFLKRHVIPYMDSEGPAKRVSNIFTAPAEHDEDVKPEVQAGEDVTMDSDKTDSDDEADSGDQVEDGGAYLSSGKNRKRVRPVVRDAAAEKLREDVNDRVKAQERRTNQLRERLAKSETITKEQARLIINTSKEGDDDSAFISVSTKSDHGRPSIADRIKDHQIDGVRFMWNHLTANQGCLLAHTMGLGKTMQVITVLVAIREAAISPKPAINSQIPEDLRGTTRILILCPAGLVDNWIEELAIWAPDDVFTPGESIRHVDPDTPVDDRGKLINAWAEVGGILVIGYDLFRIIHEGSEELGEHLTSGPDIVIADESHRLKNRATKLATITATFRTMRRVALSGTPLANNIGEYYSAMEWIAPNFLGPFKEFTAVYVEPIETGLFAESSGPEFRRAKKMLAALEKTVAPKTHRLTMACLKEQLPSKMEFVITMPMTPLQVSLYKLYIASLSSVAGDDGVKSNSTVFAVATNLALICSHPKCFHQRLVHQRQKREAHRIGVEPDTDSTLTPIFVSKALRLFSRQKDVASMQHSWKVLHLIKILDECRKTKEKVLIFSQSLPTLDFLENLLRQQGRSMVKLTGSTESKARQTMVRDFNFSDTQEVFLISTTAGGIGLNITGASRVVIFDVKYNPVTELQAIGRAYRMGQKRNVVVYRFLKAGTYEKHIYNKHVFKTQLASRVVDKENPKRSSSKFGDLIRPLDEDVPFEDLSEHVGRDGILDAMLAQQAQQKSINSILTADTFDEEDPDDTALSAEERKEVESMIEMNRIRHTDPARFALLEQQMSMQRAAEQHRMMAESASRQKAERVDAANSYNVQRAAEQQRLMADAASRHGTHNVPRPPVGPFRPYNPATQTTATNAQSTATAGLPPVGPQIPPLLAPQPASQTAPGSTSQTGAQSVVQRPLIVHQYNPPGVPGAGPLAAPNGSQGATHSASQPVPQVPQLAHQPVSRGSPQVGGPSSQQAAPKNVPPVAAPAAPQTAHRSTPEGRVVLEGPRRTMPSFAPQKTPSAAPRTPSTSGQAPTATPNMPLSEGVPGGKGSRVMDSTPASPPTREARLKRQMGIFAKKVYQGTVFDKQNKGEMSDAPDVIIGKATAIGEAVRTIQIERNGGFLPDTNRWNQLLDLADVPLFCGDITEGRLSVLNLVDGDLSKYMPGQIQKHGAASAAKASPATSAMGKDNSKDPNHLSKALSRTDPPASSPGTPSSSRAQEDMIALRKVADRRKNRPLPPWANNALEDAK</sequence>
<dbReference type="SUPFAM" id="SSF52540">
    <property type="entry name" value="P-loop containing nucleoside triphosphate hydrolases"/>
    <property type="match status" value="2"/>
</dbReference>
<reference evidence="13" key="1">
    <citation type="journal article" date="2021" name="Nat. Commun.">
        <title>Genetic determinants of endophytism in the Arabidopsis root mycobiome.</title>
        <authorList>
            <person name="Mesny F."/>
            <person name="Miyauchi S."/>
            <person name="Thiergart T."/>
            <person name="Pickel B."/>
            <person name="Atanasova L."/>
            <person name="Karlsson M."/>
            <person name="Huettel B."/>
            <person name="Barry K.W."/>
            <person name="Haridas S."/>
            <person name="Chen C."/>
            <person name="Bauer D."/>
            <person name="Andreopoulos W."/>
            <person name="Pangilinan J."/>
            <person name="LaButti K."/>
            <person name="Riley R."/>
            <person name="Lipzen A."/>
            <person name="Clum A."/>
            <person name="Drula E."/>
            <person name="Henrissat B."/>
            <person name="Kohler A."/>
            <person name="Grigoriev I.V."/>
            <person name="Martin F.M."/>
            <person name="Hacquard S."/>
        </authorList>
    </citation>
    <scope>NUCLEOTIDE SEQUENCE</scope>
    <source>
        <strain evidence="13">MPI-CAGE-AT-0016</strain>
    </source>
</reference>
<comment type="subcellular location">
    <subcellularLocation>
        <location evidence="1">Nucleus</location>
    </subcellularLocation>
</comment>
<dbReference type="OrthoDB" id="2020972at2759"/>
<keyword evidence="8" id="KW-0539">Nucleus</keyword>
<feature type="compositionally biased region" description="Polar residues" evidence="10">
    <location>
        <begin position="1719"/>
        <end position="1743"/>
    </location>
</feature>
<feature type="compositionally biased region" description="Low complexity" evidence="10">
    <location>
        <begin position="1567"/>
        <end position="1581"/>
    </location>
</feature>
<protein>
    <submittedName>
        <fullName evidence="13">DNA excision repair protein ERCC-6</fullName>
    </submittedName>
</protein>
<feature type="domain" description="Helicase ATP-binding" evidence="11">
    <location>
        <begin position="888"/>
        <end position="1080"/>
    </location>
</feature>
<dbReference type="EMBL" id="JAGPXD010000006">
    <property type="protein sequence ID" value="KAH7349480.1"/>
    <property type="molecule type" value="Genomic_DNA"/>
</dbReference>
<keyword evidence="6" id="KW-0067">ATP-binding</keyword>
<feature type="compositionally biased region" description="Basic and acidic residues" evidence="10">
    <location>
        <begin position="1923"/>
        <end position="1933"/>
    </location>
</feature>
<dbReference type="GO" id="GO:0005524">
    <property type="term" value="F:ATP binding"/>
    <property type="evidence" value="ECO:0007669"/>
    <property type="project" value="UniProtKB-KW"/>
</dbReference>
<evidence type="ECO:0000256" key="7">
    <source>
        <dbReference type="ARBA" id="ARBA00023125"/>
    </source>
</evidence>
<dbReference type="InterPro" id="IPR038718">
    <property type="entry name" value="SNF2-like_sf"/>
</dbReference>
<dbReference type="PANTHER" id="PTHR45797:SF1">
    <property type="entry name" value="HELICASE ARIP4"/>
    <property type="match status" value="1"/>
</dbReference>
<dbReference type="GO" id="GO:0005634">
    <property type="term" value="C:nucleus"/>
    <property type="evidence" value="ECO:0007669"/>
    <property type="project" value="UniProtKB-SubCell"/>
</dbReference>
<feature type="region of interest" description="Disordered" evidence="10">
    <location>
        <begin position="1876"/>
        <end position="1954"/>
    </location>
</feature>
<dbReference type="InterPro" id="IPR001650">
    <property type="entry name" value="Helicase_C-like"/>
</dbReference>
<evidence type="ECO:0000256" key="6">
    <source>
        <dbReference type="ARBA" id="ARBA00022840"/>
    </source>
</evidence>
<dbReference type="Proteomes" id="UP000813385">
    <property type="component" value="Unassembled WGS sequence"/>
</dbReference>
<dbReference type="InterPro" id="IPR044574">
    <property type="entry name" value="ARIP4-like"/>
</dbReference>
<keyword evidence="5" id="KW-0347">Helicase</keyword>
<evidence type="ECO:0000313" key="14">
    <source>
        <dbReference type="Proteomes" id="UP000813385"/>
    </source>
</evidence>
<keyword evidence="14" id="KW-1185">Reference proteome</keyword>
<feature type="compositionally biased region" description="Low complexity" evidence="10">
    <location>
        <begin position="1910"/>
        <end position="1921"/>
    </location>
</feature>
<dbReference type="Gene3D" id="3.40.50.10810">
    <property type="entry name" value="Tandem AAA-ATPase domain"/>
    <property type="match status" value="1"/>
</dbReference>
<evidence type="ECO:0000256" key="1">
    <source>
        <dbReference type="ARBA" id="ARBA00004123"/>
    </source>
</evidence>
<dbReference type="Pfam" id="PF00176">
    <property type="entry name" value="SNF2-rel_dom"/>
    <property type="match status" value="1"/>
</dbReference>
<accession>A0A8K0T365</accession>
<keyword evidence="4" id="KW-0378">Hydrolase</keyword>
<feature type="region of interest" description="Disordered" evidence="10">
    <location>
        <begin position="743"/>
        <end position="797"/>
    </location>
</feature>
<dbReference type="PROSITE" id="PS51194">
    <property type="entry name" value="HELICASE_CTER"/>
    <property type="match status" value="1"/>
</dbReference>
<comment type="caution">
    <text evidence="13">The sequence shown here is derived from an EMBL/GenBank/DDBJ whole genome shotgun (WGS) entry which is preliminary data.</text>
</comment>
<keyword evidence="3" id="KW-0547">Nucleotide-binding</keyword>
<dbReference type="InterPro" id="IPR027417">
    <property type="entry name" value="P-loop_NTPase"/>
</dbReference>
<feature type="compositionally biased region" description="Polar residues" evidence="10">
    <location>
        <begin position="1605"/>
        <end position="1616"/>
    </location>
</feature>
<evidence type="ECO:0000256" key="2">
    <source>
        <dbReference type="ARBA" id="ARBA00007025"/>
    </source>
</evidence>
<evidence type="ECO:0000256" key="5">
    <source>
        <dbReference type="ARBA" id="ARBA00022806"/>
    </source>
</evidence>
<feature type="compositionally biased region" description="Polar residues" evidence="10">
    <location>
        <begin position="1665"/>
        <end position="1676"/>
    </location>
</feature>
<dbReference type="PROSITE" id="PS51192">
    <property type="entry name" value="HELICASE_ATP_BIND_1"/>
    <property type="match status" value="1"/>
</dbReference>
<feature type="coiled-coil region" evidence="9">
    <location>
        <begin position="810"/>
        <end position="837"/>
    </location>
</feature>
<feature type="region of interest" description="Disordered" evidence="10">
    <location>
        <begin position="453"/>
        <end position="540"/>
    </location>
</feature>
<feature type="compositionally biased region" description="Polar residues" evidence="10">
    <location>
        <begin position="1640"/>
        <end position="1653"/>
    </location>
</feature>
<dbReference type="Pfam" id="PF00271">
    <property type="entry name" value="Helicase_C"/>
    <property type="match status" value="1"/>
</dbReference>
<organism evidence="13 14">
    <name type="scientific">Plectosphaerella cucumerina</name>
    <dbReference type="NCBI Taxonomy" id="40658"/>
    <lineage>
        <taxon>Eukaryota</taxon>
        <taxon>Fungi</taxon>
        <taxon>Dikarya</taxon>
        <taxon>Ascomycota</taxon>
        <taxon>Pezizomycotina</taxon>
        <taxon>Sordariomycetes</taxon>
        <taxon>Hypocreomycetidae</taxon>
        <taxon>Glomerellales</taxon>
        <taxon>Plectosphaerellaceae</taxon>
        <taxon>Plectosphaerella</taxon>
    </lineage>
</organism>
<dbReference type="PANTHER" id="PTHR45797">
    <property type="entry name" value="RAD54-LIKE"/>
    <property type="match status" value="1"/>
</dbReference>
<feature type="compositionally biased region" description="Pro residues" evidence="10">
    <location>
        <begin position="1585"/>
        <end position="1595"/>
    </location>
</feature>
<dbReference type="Pfam" id="PF24580">
    <property type="entry name" value="DUF7607"/>
    <property type="match status" value="1"/>
</dbReference>
<feature type="region of interest" description="Disordered" evidence="10">
    <location>
        <begin position="1548"/>
        <end position="1768"/>
    </location>
</feature>
<keyword evidence="9" id="KW-0175">Coiled coil</keyword>
<evidence type="ECO:0000259" key="11">
    <source>
        <dbReference type="PROSITE" id="PS51192"/>
    </source>
</evidence>
<dbReference type="Gene3D" id="1.10.150.50">
    <property type="entry name" value="Transcription Factor, Ets-1"/>
    <property type="match status" value="1"/>
</dbReference>
<evidence type="ECO:0000256" key="3">
    <source>
        <dbReference type="ARBA" id="ARBA00022741"/>
    </source>
</evidence>
<evidence type="ECO:0000256" key="9">
    <source>
        <dbReference type="SAM" id="Coils"/>
    </source>
</evidence>
<dbReference type="InterPro" id="IPR014001">
    <property type="entry name" value="Helicase_ATP-bd"/>
</dbReference>
<name>A0A8K0T365_9PEZI</name>
<dbReference type="Gene3D" id="3.40.50.300">
    <property type="entry name" value="P-loop containing nucleotide triphosphate hydrolases"/>
    <property type="match status" value="1"/>
</dbReference>
<dbReference type="CDD" id="cd09487">
    <property type="entry name" value="SAM_superfamily"/>
    <property type="match status" value="1"/>
</dbReference>
<dbReference type="InterPro" id="IPR056026">
    <property type="entry name" value="DUF7607"/>
</dbReference>
<dbReference type="GO" id="GO:0016887">
    <property type="term" value="F:ATP hydrolysis activity"/>
    <property type="evidence" value="ECO:0007669"/>
    <property type="project" value="InterPro"/>
</dbReference>
<keyword evidence="7" id="KW-0238">DNA-binding</keyword>
<dbReference type="SMART" id="SM00490">
    <property type="entry name" value="HELICc"/>
    <property type="match status" value="1"/>
</dbReference>
<evidence type="ECO:0000256" key="4">
    <source>
        <dbReference type="ARBA" id="ARBA00022801"/>
    </source>
</evidence>
<dbReference type="GO" id="GO:0003677">
    <property type="term" value="F:DNA binding"/>
    <property type="evidence" value="ECO:0007669"/>
    <property type="project" value="UniProtKB-KW"/>
</dbReference>
<feature type="compositionally biased region" description="Low complexity" evidence="10">
    <location>
        <begin position="1877"/>
        <end position="1889"/>
    </location>
</feature>